<accession>A0A8H7Y3K6</accession>
<dbReference type="AlphaFoldDB" id="A0A8H7Y3K6"/>
<evidence type="ECO:0000313" key="2">
    <source>
        <dbReference type="EMBL" id="KAG5170475.1"/>
    </source>
</evidence>
<sequence>MSFVKGPYSYKVLLLNTDTNLTLQVGYTGILPAAIQICLPYIIFMSESNKGTKIKVQVRELPKELFSNTMVEYKPYQDDSDIPWANWHSSVVDYESDTQPADSIRVERVENMDSSSELKSITVLARRCSWNGTANLEQMAVFHFPVDTSRRNVHITEWPATYTFSIPSLNGTWHNFMGSTGRRTVCFSQQRVNNRTEEVLMKASLPKNDSMAPIVHRLLVPEMDLPFDPHQCSRIYLEEATGRLFVTLKTGGAYLLELGPINHL</sequence>
<evidence type="ECO:0000256" key="1">
    <source>
        <dbReference type="SAM" id="Phobius"/>
    </source>
</evidence>
<keyword evidence="1" id="KW-1133">Transmembrane helix</keyword>
<gene>
    <name evidence="2" type="ORF">JR316_004864</name>
</gene>
<organism evidence="2">
    <name type="scientific">Psilocybe cubensis</name>
    <name type="common">Psychedelic mushroom</name>
    <name type="synonym">Stropharia cubensis</name>
    <dbReference type="NCBI Taxonomy" id="181762"/>
    <lineage>
        <taxon>Eukaryota</taxon>
        <taxon>Fungi</taxon>
        <taxon>Dikarya</taxon>
        <taxon>Basidiomycota</taxon>
        <taxon>Agaricomycotina</taxon>
        <taxon>Agaricomycetes</taxon>
        <taxon>Agaricomycetidae</taxon>
        <taxon>Agaricales</taxon>
        <taxon>Agaricineae</taxon>
        <taxon>Strophariaceae</taxon>
        <taxon>Psilocybe</taxon>
    </lineage>
</organism>
<keyword evidence="1" id="KW-0472">Membrane</keyword>
<feature type="transmembrane region" description="Helical" evidence="1">
    <location>
        <begin position="25"/>
        <end position="44"/>
    </location>
</feature>
<name>A0A8H7Y3K6_PSICU</name>
<dbReference type="EMBL" id="JAFIQS010000004">
    <property type="protein sequence ID" value="KAG5170475.1"/>
    <property type="molecule type" value="Genomic_DNA"/>
</dbReference>
<keyword evidence="1" id="KW-0812">Transmembrane</keyword>
<protein>
    <submittedName>
        <fullName evidence="2">Uncharacterized protein</fullName>
    </submittedName>
</protein>
<comment type="caution">
    <text evidence="2">The sequence shown here is derived from an EMBL/GenBank/DDBJ whole genome shotgun (WGS) entry which is preliminary data.</text>
</comment>
<reference evidence="2" key="1">
    <citation type="submission" date="2021-02" db="EMBL/GenBank/DDBJ databases">
        <title>Psilocybe cubensis genome.</title>
        <authorList>
            <person name="Mckernan K.J."/>
            <person name="Crawford S."/>
            <person name="Trippe A."/>
            <person name="Kane L.T."/>
            <person name="Mclaughlin S."/>
        </authorList>
    </citation>
    <scope>NUCLEOTIDE SEQUENCE [LARGE SCALE GENOMIC DNA]</scope>
    <source>
        <strain evidence="2">MGC-MH-2018</strain>
    </source>
</reference>
<proteinExistence type="predicted"/>